<proteinExistence type="predicted"/>
<protein>
    <submittedName>
        <fullName evidence="1">Uncharacterized protein</fullName>
    </submittedName>
</protein>
<comment type="caution">
    <text evidence="1">The sequence shown here is derived from an EMBL/GenBank/DDBJ whole genome shotgun (WGS) entry which is preliminary data.</text>
</comment>
<organism evidence="1 2">
    <name type="scientific">Stephania yunnanensis</name>
    <dbReference type="NCBI Taxonomy" id="152371"/>
    <lineage>
        <taxon>Eukaryota</taxon>
        <taxon>Viridiplantae</taxon>
        <taxon>Streptophyta</taxon>
        <taxon>Embryophyta</taxon>
        <taxon>Tracheophyta</taxon>
        <taxon>Spermatophyta</taxon>
        <taxon>Magnoliopsida</taxon>
        <taxon>Ranunculales</taxon>
        <taxon>Menispermaceae</taxon>
        <taxon>Menispermoideae</taxon>
        <taxon>Cissampelideae</taxon>
        <taxon>Stephania</taxon>
    </lineage>
</organism>
<accession>A0AAP0JKD1</accession>
<evidence type="ECO:0000313" key="2">
    <source>
        <dbReference type="Proteomes" id="UP001420932"/>
    </source>
</evidence>
<dbReference type="AlphaFoldDB" id="A0AAP0JKD1"/>
<reference evidence="1 2" key="1">
    <citation type="submission" date="2024-01" db="EMBL/GenBank/DDBJ databases">
        <title>Genome assemblies of Stephania.</title>
        <authorList>
            <person name="Yang L."/>
        </authorList>
    </citation>
    <scope>NUCLEOTIDE SEQUENCE [LARGE SCALE GENOMIC DNA]</scope>
    <source>
        <strain evidence="1">YNDBR</strain>
        <tissue evidence="1">Leaf</tissue>
    </source>
</reference>
<dbReference type="Proteomes" id="UP001420932">
    <property type="component" value="Unassembled WGS sequence"/>
</dbReference>
<name>A0AAP0JKD1_9MAGN</name>
<dbReference type="EMBL" id="JBBNAF010000006">
    <property type="protein sequence ID" value="KAK9135091.1"/>
    <property type="molecule type" value="Genomic_DNA"/>
</dbReference>
<sequence length="179" mass="20425">MPIRPLASAAVAALKARVTVVHQYAHDMWRHLSHQCHHNRPHPITMRHPLVDDDRLEDSIFQDLTMVFKSCSFFIIPERTSHHQKQLEYVRLNDPYCGIDTVICPFTEERADGVSLFRSYEVLYMLQSSTLIHNTFLILVQVRAMGSYVTTSDGLSLRITLSSKPLLGRNDDGSDGEFA</sequence>
<gene>
    <name evidence="1" type="ORF">Syun_014421</name>
</gene>
<evidence type="ECO:0000313" key="1">
    <source>
        <dbReference type="EMBL" id="KAK9135091.1"/>
    </source>
</evidence>
<keyword evidence="2" id="KW-1185">Reference proteome</keyword>